<dbReference type="Gene3D" id="3.40.50.300">
    <property type="entry name" value="P-loop containing nucleotide triphosphate hydrolases"/>
    <property type="match status" value="1"/>
</dbReference>
<evidence type="ECO:0000259" key="8">
    <source>
        <dbReference type="PROSITE" id="PS50893"/>
    </source>
</evidence>
<dbReference type="CDD" id="cd03257">
    <property type="entry name" value="ABC_NikE_OppD_transporters"/>
    <property type="match status" value="1"/>
</dbReference>
<evidence type="ECO:0000256" key="2">
    <source>
        <dbReference type="ARBA" id="ARBA00005417"/>
    </source>
</evidence>
<gene>
    <name evidence="9" type="ORF">I2H38_05450</name>
</gene>
<comment type="similarity">
    <text evidence="2">Belongs to the ABC transporter superfamily.</text>
</comment>
<dbReference type="RefSeq" id="WP_196270814.1">
    <property type="nucleotide sequence ID" value="NZ_JADQDO010000002.1"/>
</dbReference>
<evidence type="ECO:0000256" key="5">
    <source>
        <dbReference type="ARBA" id="ARBA00022741"/>
    </source>
</evidence>
<dbReference type="Pfam" id="PF08352">
    <property type="entry name" value="oligo_HPY"/>
    <property type="match status" value="1"/>
</dbReference>
<dbReference type="PROSITE" id="PS00211">
    <property type="entry name" value="ABC_TRANSPORTER_1"/>
    <property type="match status" value="1"/>
</dbReference>
<feature type="domain" description="ABC transporter" evidence="8">
    <location>
        <begin position="8"/>
        <end position="256"/>
    </location>
</feature>
<dbReference type="GO" id="GO:0005524">
    <property type="term" value="F:ATP binding"/>
    <property type="evidence" value="ECO:0007669"/>
    <property type="project" value="UniProtKB-KW"/>
</dbReference>
<proteinExistence type="inferred from homology"/>
<dbReference type="EMBL" id="JADQDO010000002">
    <property type="protein sequence ID" value="MBF9232822.1"/>
    <property type="molecule type" value="Genomic_DNA"/>
</dbReference>
<dbReference type="GO" id="GO:0055085">
    <property type="term" value="P:transmembrane transport"/>
    <property type="evidence" value="ECO:0007669"/>
    <property type="project" value="UniProtKB-ARBA"/>
</dbReference>
<name>A0A931FNX5_9HYPH</name>
<dbReference type="PANTHER" id="PTHR43297">
    <property type="entry name" value="OLIGOPEPTIDE TRANSPORT ATP-BINDING PROTEIN APPD"/>
    <property type="match status" value="1"/>
</dbReference>
<keyword evidence="10" id="KW-1185">Reference proteome</keyword>
<dbReference type="PANTHER" id="PTHR43297:SF2">
    <property type="entry name" value="DIPEPTIDE TRANSPORT ATP-BINDING PROTEIN DPPD"/>
    <property type="match status" value="1"/>
</dbReference>
<keyword evidence="4" id="KW-1003">Cell membrane</keyword>
<comment type="caution">
    <text evidence="9">The sequence shown here is derived from an EMBL/GenBank/DDBJ whole genome shotgun (WGS) entry which is preliminary data.</text>
</comment>
<dbReference type="GO" id="GO:0015833">
    <property type="term" value="P:peptide transport"/>
    <property type="evidence" value="ECO:0007669"/>
    <property type="project" value="InterPro"/>
</dbReference>
<dbReference type="GO" id="GO:0005886">
    <property type="term" value="C:plasma membrane"/>
    <property type="evidence" value="ECO:0007669"/>
    <property type="project" value="UniProtKB-SubCell"/>
</dbReference>
<dbReference type="GO" id="GO:0016887">
    <property type="term" value="F:ATP hydrolysis activity"/>
    <property type="evidence" value="ECO:0007669"/>
    <property type="project" value="InterPro"/>
</dbReference>
<evidence type="ECO:0000256" key="6">
    <source>
        <dbReference type="ARBA" id="ARBA00022840"/>
    </source>
</evidence>
<keyword evidence="7" id="KW-0472">Membrane</keyword>
<evidence type="ECO:0000256" key="3">
    <source>
        <dbReference type="ARBA" id="ARBA00022448"/>
    </source>
</evidence>
<keyword evidence="6 9" id="KW-0067">ATP-binding</keyword>
<dbReference type="InterPro" id="IPR003593">
    <property type="entry name" value="AAA+_ATPase"/>
</dbReference>
<comment type="subcellular location">
    <subcellularLocation>
        <location evidence="1">Cell inner membrane</location>
        <topology evidence="1">Peripheral membrane protein</topology>
    </subcellularLocation>
</comment>
<organism evidence="9 10">
    <name type="scientific">Microvirga alba</name>
    <dbReference type="NCBI Taxonomy" id="2791025"/>
    <lineage>
        <taxon>Bacteria</taxon>
        <taxon>Pseudomonadati</taxon>
        <taxon>Pseudomonadota</taxon>
        <taxon>Alphaproteobacteria</taxon>
        <taxon>Hyphomicrobiales</taxon>
        <taxon>Methylobacteriaceae</taxon>
        <taxon>Microvirga</taxon>
    </lineage>
</organism>
<dbReference type="Proteomes" id="UP000599312">
    <property type="component" value="Unassembled WGS sequence"/>
</dbReference>
<dbReference type="InterPro" id="IPR003439">
    <property type="entry name" value="ABC_transporter-like_ATP-bd"/>
</dbReference>
<protein>
    <submittedName>
        <fullName evidence="9">ABC transporter ATP-binding protein</fullName>
    </submittedName>
</protein>
<dbReference type="PROSITE" id="PS50893">
    <property type="entry name" value="ABC_TRANSPORTER_2"/>
    <property type="match status" value="1"/>
</dbReference>
<dbReference type="Pfam" id="PF00005">
    <property type="entry name" value="ABC_tran"/>
    <property type="match status" value="1"/>
</dbReference>
<sequence length="332" mass="36398">MPETSPILDVDGLTTVLTGSKTTILENVSFSLRAGEVLGVVGESGSGKSMLALAMMGLLPKAIRTASGRISLDGEDLIRLPADQWREKRGRDLAMIFQEPMTALNPVMRVGAQVEEVLRRRRGLSSSQARKVAIDLFHQVEIPSAEARLKSYPHEMSGGMRQRVMIAMAFAADARLLIADEPTTALDVTVQAQILDLLRKLQKERGLALLFITHDLGVIADIADTVLVLYAGRVAEVAPVRQIFDDPQHPYTKALIASIPKIEGPRDRLVTIEGNVPTVGTMPRGCRYAPRCPYRRDICETEAPPLRPVTQGQKVACLQPFGFPQLQEEAFL</sequence>
<evidence type="ECO:0000256" key="1">
    <source>
        <dbReference type="ARBA" id="ARBA00004417"/>
    </source>
</evidence>
<evidence type="ECO:0000313" key="9">
    <source>
        <dbReference type="EMBL" id="MBF9232822.1"/>
    </source>
</evidence>
<dbReference type="SMART" id="SM00382">
    <property type="entry name" value="AAA"/>
    <property type="match status" value="1"/>
</dbReference>
<accession>A0A931FNX5</accession>
<reference evidence="9" key="1">
    <citation type="submission" date="2020-11" db="EMBL/GenBank/DDBJ databases">
        <authorList>
            <person name="Kim M.K."/>
        </authorList>
    </citation>
    <scope>NUCLEOTIDE SEQUENCE</scope>
    <source>
        <strain evidence="9">BT350</strain>
    </source>
</reference>
<dbReference type="InterPro" id="IPR013563">
    <property type="entry name" value="Oligopep_ABC_C"/>
</dbReference>
<dbReference type="InterPro" id="IPR027417">
    <property type="entry name" value="P-loop_NTPase"/>
</dbReference>
<dbReference type="FunFam" id="3.40.50.300:FF:000016">
    <property type="entry name" value="Oligopeptide ABC transporter ATP-binding component"/>
    <property type="match status" value="1"/>
</dbReference>
<dbReference type="InterPro" id="IPR050388">
    <property type="entry name" value="ABC_Ni/Peptide_Import"/>
</dbReference>
<dbReference type="InterPro" id="IPR017871">
    <property type="entry name" value="ABC_transporter-like_CS"/>
</dbReference>
<dbReference type="NCBIfam" id="TIGR01727">
    <property type="entry name" value="oligo_HPY"/>
    <property type="match status" value="1"/>
</dbReference>
<evidence type="ECO:0000313" key="10">
    <source>
        <dbReference type="Proteomes" id="UP000599312"/>
    </source>
</evidence>
<dbReference type="AlphaFoldDB" id="A0A931FNX5"/>
<evidence type="ECO:0000256" key="7">
    <source>
        <dbReference type="ARBA" id="ARBA00023136"/>
    </source>
</evidence>
<dbReference type="SUPFAM" id="SSF52540">
    <property type="entry name" value="P-loop containing nucleoside triphosphate hydrolases"/>
    <property type="match status" value="1"/>
</dbReference>
<keyword evidence="3" id="KW-0813">Transport</keyword>
<evidence type="ECO:0000256" key="4">
    <source>
        <dbReference type="ARBA" id="ARBA00022475"/>
    </source>
</evidence>
<keyword evidence="5" id="KW-0547">Nucleotide-binding</keyword>